<dbReference type="InterPro" id="IPR007119">
    <property type="entry name" value="Phage_tail_spike_N"/>
</dbReference>
<dbReference type="Pfam" id="PF06605">
    <property type="entry name" value="Prophage_tail"/>
    <property type="match status" value="1"/>
</dbReference>
<organism evidence="2">
    <name type="scientific">Micrococcus phage Olihed</name>
    <dbReference type="NCBI Taxonomy" id="3092209"/>
    <lineage>
        <taxon>Viruses</taxon>
        <taxon>Duplodnaviria</taxon>
        <taxon>Heunggongvirae</taxon>
        <taxon>Uroviricota</taxon>
        <taxon>Caudoviricetes</taxon>
    </lineage>
</organism>
<evidence type="ECO:0000313" key="2">
    <source>
        <dbReference type="EMBL" id="WZE63389.1"/>
    </source>
</evidence>
<proteinExistence type="predicted"/>
<accession>A0AAU6R5Y5</accession>
<dbReference type="EMBL" id="OR756648">
    <property type="protein sequence ID" value="WZE63389.1"/>
    <property type="molecule type" value="Genomic_DNA"/>
</dbReference>
<sequence length="810" mass="88068">MAEYSRATSRGDWTGEWDPSAVTQAYLRLDSFVGSGDPRPTGDDSGRGRTAYVINYAGTDAVAVASPWGTGLRMNEIGVSQQTSVRVENDGTLFPSSGSVMVGTWFRGKLDRQWNPVLSTRGTSGENPLFHINVNTSASGPQINYRFYDAAGGQLVSEWFDDVLVPDRWYWIGAVMDLTLGTYSVYCVDGETGAVESESGTVAGLNASCMAHLDVGFGPAGEWSRSVIDEVVVVTPFVGNAGQWAQRSRLADGALEATQADYATVSGRIAPRPSATLPVVVHSRAMPGQWGTDTPMITVNGLDATVRYRTSNNLTAWGAWKNASQIATEPNAAWIQYEVTLTTSDAYVDEILLSTAPPPTPPLPSTRAVEPFSLDPLLAVPSGGGVFFHDTLMSCKTLDTASNESTLTFTVSLADPKSAVIEAEMPIVFKGRHYVARGITKTINRAGNRAQIEVYAERNWYDLLYAGQLEAQTWSGTAFDAISSVLADTGWYVGQVDPSQVLGWESDATTVLGFLQQVAKVYGGDLVFDDQTKFVHLLDQGGRDRGTYFDYHTGIKSATRREDTTNLVTRVYGRNADGLTIAPANNGVDYIEDFTWTDQIRSTTYDFKSGMTPQAMMRYLTSFLAARSKPSLSYEYEVSGLVGRTEEVDRFEVLDVVFVMDEDYGQSVKNRIVQLDIDWVDLRRSKITLANKLRSLASSDDSSDPGALDTGQTIDTRDINPFNLLVNSRGDNGMAHWAGTNVSVVEGGATGRYSFAFGAAGGELEQTTTADNRQSFVFSAQVDATSETSLKVEVTFQYTDGTTETQTLEL</sequence>
<feature type="domain" description="Tail spike" evidence="1">
    <location>
        <begin position="460"/>
        <end position="698"/>
    </location>
</feature>
<name>A0AAU6R5Y5_9CAUD</name>
<dbReference type="InterPro" id="IPR010572">
    <property type="entry name" value="Tail_dom"/>
</dbReference>
<dbReference type="NCBIfam" id="TIGR01665">
    <property type="entry name" value="put_anti_recept"/>
    <property type="match status" value="1"/>
</dbReference>
<evidence type="ECO:0000259" key="1">
    <source>
        <dbReference type="Pfam" id="PF06605"/>
    </source>
</evidence>
<reference evidence="2" key="1">
    <citation type="submission" date="2023-10" db="EMBL/GenBank/DDBJ databases">
        <title>Two new lytic phages for Micrococcus sp. strain 1402.</title>
        <authorList>
            <person name="Petrzik K."/>
        </authorList>
    </citation>
    <scope>NUCLEOTIDE SEQUENCE</scope>
</reference>
<protein>
    <submittedName>
        <fullName evidence="2">Minor tail protein</fullName>
    </submittedName>
</protein>